<dbReference type="GO" id="GO:0046872">
    <property type="term" value="F:metal ion binding"/>
    <property type="evidence" value="ECO:0007669"/>
    <property type="project" value="UniProtKB-KW"/>
</dbReference>
<evidence type="ECO:0000256" key="9">
    <source>
        <dbReference type="ARBA" id="ARBA00022801"/>
    </source>
</evidence>
<keyword evidence="13" id="KW-1185">Reference proteome</keyword>
<reference evidence="12" key="1">
    <citation type="submission" date="2022-07" db="EMBL/GenBank/DDBJ databases">
        <title>Phylogenomic reconstructions and comparative analyses of Kickxellomycotina fungi.</title>
        <authorList>
            <person name="Reynolds N.K."/>
            <person name="Stajich J.E."/>
            <person name="Barry K."/>
            <person name="Grigoriev I.V."/>
            <person name="Crous P."/>
            <person name="Smith M.E."/>
        </authorList>
    </citation>
    <scope>NUCLEOTIDE SEQUENCE</scope>
    <source>
        <strain evidence="12">RSA 1196</strain>
    </source>
</reference>
<keyword evidence="9" id="KW-0378">Hydrolase</keyword>
<dbReference type="Proteomes" id="UP001150925">
    <property type="component" value="Unassembled WGS sequence"/>
</dbReference>
<evidence type="ECO:0000256" key="1">
    <source>
        <dbReference type="ARBA" id="ARBA00000402"/>
    </source>
</evidence>
<evidence type="ECO:0000256" key="6">
    <source>
        <dbReference type="ARBA" id="ARBA00022722"/>
    </source>
</evidence>
<comment type="similarity">
    <text evidence="3">Belongs to the RNase Z family.</text>
</comment>
<keyword evidence="6" id="KW-0540">Nuclease</keyword>
<name>A0A9W8AMV1_9FUNG</name>
<evidence type="ECO:0000313" key="12">
    <source>
        <dbReference type="EMBL" id="KAJ1957457.1"/>
    </source>
</evidence>
<dbReference type="EMBL" id="JANBPY010001944">
    <property type="protein sequence ID" value="KAJ1957457.1"/>
    <property type="molecule type" value="Genomic_DNA"/>
</dbReference>
<evidence type="ECO:0000259" key="11">
    <source>
        <dbReference type="Pfam" id="PF13691"/>
    </source>
</evidence>
<dbReference type="EC" id="3.1.26.11" evidence="4"/>
<dbReference type="InterPro" id="IPR047151">
    <property type="entry name" value="RNZ2-like"/>
</dbReference>
<keyword evidence="10" id="KW-0862">Zinc</keyword>
<evidence type="ECO:0000256" key="5">
    <source>
        <dbReference type="ARBA" id="ARBA00022694"/>
    </source>
</evidence>
<keyword evidence="7" id="KW-0479">Metal-binding</keyword>
<accession>A0A9W8AMV1</accession>
<evidence type="ECO:0000256" key="7">
    <source>
        <dbReference type="ARBA" id="ARBA00022723"/>
    </source>
</evidence>
<evidence type="ECO:0000256" key="3">
    <source>
        <dbReference type="ARBA" id="ARBA00007823"/>
    </source>
</evidence>
<dbReference type="Pfam" id="PF13691">
    <property type="entry name" value="Lactamase_B_4"/>
    <property type="match status" value="1"/>
</dbReference>
<feature type="domain" description="tRNase Z endonuclease" evidence="11">
    <location>
        <begin position="7"/>
        <end position="66"/>
    </location>
</feature>
<keyword evidence="5" id="KW-0819">tRNA processing</keyword>
<feature type="non-terminal residue" evidence="12">
    <location>
        <position position="375"/>
    </location>
</feature>
<evidence type="ECO:0000256" key="2">
    <source>
        <dbReference type="ARBA" id="ARBA00001947"/>
    </source>
</evidence>
<dbReference type="GO" id="GO:0005739">
    <property type="term" value="C:mitochondrion"/>
    <property type="evidence" value="ECO:0007669"/>
    <property type="project" value="TreeGrafter"/>
</dbReference>
<evidence type="ECO:0000256" key="10">
    <source>
        <dbReference type="ARBA" id="ARBA00022833"/>
    </source>
</evidence>
<protein>
    <recommendedName>
        <fullName evidence="4">ribonuclease Z</fullName>
        <ecNumber evidence="4">3.1.26.11</ecNumber>
    </recommendedName>
</protein>
<dbReference type="SUPFAM" id="SSF56281">
    <property type="entry name" value="Metallo-hydrolase/oxidoreductase"/>
    <property type="match status" value="1"/>
</dbReference>
<dbReference type="OrthoDB" id="527344at2759"/>
<sequence length="375" mass="41242">MRWELEILTTGGPESPQTSVVVHMCKQKYLFNCPESLQRFGGEYKVRFAKLSHVFFTQVNWASLGGLPGMMLTLGDVGIKKMHLAGGPNLLHAIASTRSFIQRSGITVQAQELFDANLQPTVFQDEELRVIPVLGYPNPEIPPETPENCTIPLENDTKRCRLEDGRAVSSIPDALQRWHEDRRKQTAVDRSHLEGLIKKMFGTNTTETFPDPPATSPCPAVLSYICQGPAVPGKFNLEAARSLGVPKGRLYGQLVAGHTVTLPDGSVVEPHQCVSPGRPGSVFIIVDCPSLDYVSSVVENPAFIPYQQGGSQPSPACVVHIVHEDVVASNKYQDWMSKFDKDTHQVISNRCLSGDLIQFGGSSREQLALRELDPN</sequence>
<evidence type="ECO:0000313" key="13">
    <source>
        <dbReference type="Proteomes" id="UP001150925"/>
    </source>
</evidence>
<gene>
    <name evidence="12" type="ORF">IWQ62_005082</name>
</gene>
<keyword evidence="8" id="KW-0255">Endonuclease</keyword>
<comment type="caution">
    <text evidence="12">The sequence shown here is derived from an EMBL/GenBank/DDBJ whole genome shotgun (WGS) entry which is preliminary data.</text>
</comment>
<dbReference type="AlphaFoldDB" id="A0A9W8AMV1"/>
<dbReference type="Gene3D" id="3.60.15.10">
    <property type="entry name" value="Ribonuclease Z/Hydroxyacylglutathione hydrolase-like"/>
    <property type="match status" value="1"/>
</dbReference>
<proteinExistence type="inferred from homology"/>
<evidence type="ECO:0000256" key="4">
    <source>
        <dbReference type="ARBA" id="ARBA00012477"/>
    </source>
</evidence>
<dbReference type="GO" id="GO:0042781">
    <property type="term" value="F:3'-tRNA processing endoribonuclease activity"/>
    <property type="evidence" value="ECO:0007669"/>
    <property type="project" value="UniProtKB-EC"/>
</dbReference>
<evidence type="ECO:0000256" key="8">
    <source>
        <dbReference type="ARBA" id="ARBA00022759"/>
    </source>
</evidence>
<dbReference type="InterPro" id="IPR027794">
    <property type="entry name" value="tRNase_Z_dom"/>
</dbReference>
<comment type="cofactor">
    <cofactor evidence="2">
        <name>Zn(2+)</name>
        <dbReference type="ChEBI" id="CHEBI:29105"/>
    </cofactor>
</comment>
<comment type="catalytic activity">
    <reaction evidence="1">
        <text>Endonucleolytic cleavage of RNA, removing extra 3' nucleotides from tRNA precursor, generating 3' termini of tRNAs. A 3'-hydroxy group is left at the tRNA terminus and a 5'-phosphoryl group is left at the trailer molecule.</text>
        <dbReference type="EC" id="3.1.26.11"/>
    </reaction>
</comment>
<dbReference type="GO" id="GO:1990180">
    <property type="term" value="P:mitochondrial tRNA 3'-end processing"/>
    <property type="evidence" value="ECO:0007669"/>
    <property type="project" value="TreeGrafter"/>
</dbReference>
<organism evidence="12 13">
    <name type="scientific">Dispira parvispora</name>
    <dbReference type="NCBI Taxonomy" id="1520584"/>
    <lineage>
        <taxon>Eukaryota</taxon>
        <taxon>Fungi</taxon>
        <taxon>Fungi incertae sedis</taxon>
        <taxon>Zoopagomycota</taxon>
        <taxon>Kickxellomycotina</taxon>
        <taxon>Dimargaritomycetes</taxon>
        <taxon>Dimargaritales</taxon>
        <taxon>Dimargaritaceae</taxon>
        <taxon>Dispira</taxon>
    </lineage>
</organism>
<dbReference type="PANTHER" id="PTHR12553">
    <property type="entry name" value="ZINC PHOSPHODIESTERASE ELAC PROTEIN 2"/>
    <property type="match status" value="1"/>
</dbReference>
<dbReference type="InterPro" id="IPR036866">
    <property type="entry name" value="RibonucZ/Hydroxyglut_hydro"/>
</dbReference>
<dbReference type="PANTHER" id="PTHR12553:SF49">
    <property type="entry name" value="ZINC PHOSPHODIESTERASE ELAC PROTEIN 2"/>
    <property type="match status" value="1"/>
</dbReference>